<evidence type="ECO:0000256" key="3">
    <source>
        <dbReference type="ARBA" id="ARBA00022538"/>
    </source>
</evidence>
<feature type="region of interest" description="Disordered" evidence="9">
    <location>
        <begin position="1"/>
        <end position="42"/>
    </location>
</feature>
<keyword evidence="6 10" id="KW-1133">Transmembrane helix</keyword>
<evidence type="ECO:0000256" key="2">
    <source>
        <dbReference type="ARBA" id="ARBA00022448"/>
    </source>
</evidence>
<feature type="domain" description="K+ potassium transporter integral membrane" evidence="11">
    <location>
        <begin position="56"/>
        <end position="551"/>
    </location>
</feature>
<organism evidence="13 14">
    <name type="scientific">[Candida] railenensis</name>
    <dbReference type="NCBI Taxonomy" id="45579"/>
    <lineage>
        <taxon>Eukaryota</taxon>
        <taxon>Fungi</taxon>
        <taxon>Dikarya</taxon>
        <taxon>Ascomycota</taxon>
        <taxon>Saccharomycotina</taxon>
        <taxon>Pichiomycetes</taxon>
        <taxon>Debaryomycetaceae</taxon>
        <taxon>Kurtzmaniella</taxon>
    </lineage>
</organism>
<sequence>MSTARSPKLSPADSNDSVDEEAGTISDQVDSVDAGSDHHTDSYNTKQSWKQVAYLSFTSLGAIYGDIGTSPLYVLNTIKYPNSPPTKQDIYGGISAIFYLFTLIVVIKYVMIVLFIGPNNGEGGQVAIYAKIARHLKIGPKGVTIPGGPEKDDMVLLARQETSSSFLSMNKQFNEVKNSPMMIKFISKLILGCCFLGCALVMSDGLLTPTTSVLSAIEGIKIAQPSFHSSLGVSEAVLVFLFLMQSFGSAKIALAFAPIIFLWLIGLFVIGIINIVKFHPGVFQALSPYYAIELLKHGGIDVIGGAMLSITGAEAMFADIGHFGRLPVQFSMTLFVYPCLIITYLGQAAYCIENPEGITSPFYLSIPGGTNGGFYWVMFVLATLSTIIASQALILGVFSIVGQLINLDCFPKFKIIHVSKNYAGKVYIPMVNWLLMIGVCATTAGFGSSAKVTAAYGLGISLDFFVTSILLIVCMIYVYQWNYIIPIIFGLIFLPLEAVLVISNLKKFIHGAWFPLLMAGVAYCFLSFWRWARSKKVEQEFKSRVSIGDLYPELKRVPVADTVDLKKYSPLTPNVPPNGESRTGKIEGDEDEDELNEKNDEESLDSRTSIDVGQVLKETEPEVKSLSVKSFFGNHSLKRYDGVAIMYSDVMHTINSPNTVPWLYKLMIQSFSSIPTIFVFCAIRVISIPNVPEEERILVANMKIPGHFRCVVRFGFSEEVKIDEKLLDRILNSFPDTSELVKRFNNNGILEHTANIPILHVFENELIRSHRYSGKEYATRSPLKICQRYARKFLINHCFSPINNALQSKGQVLKIDEETLDNQRKLFLGSVVRV</sequence>
<evidence type="ECO:0000259" key="12">
    <source>
        <dbReference type="Pfam" id="PF22776"/>
    </source>
</evidence>
<name>A0A9P0QQ59_9ASCO</name>
<evidence type="ECO:0000313" key="13">
    <source>
        <dbReference type="EMBL" id="CAH2353467.1"/>
    </source>
</evidence>
<feature type="transmembrane region" description="Helical" evidence="10">
    <location>
        <begin position="483"/>
        <end position="502"/>
    </location>
</feature>
<dbReference type="InterPro" id="IPR003855">
    <property type="entry name" value="K+_transporter"/>
</dbReference>
<dbReference type="Pfam" id="PF02705">
    <property type="entry name" value="K_trans"/>
    <property type="match status" value="1"/>
</dbReference>
<keyword evidence="4 10" id="KW-0812">Transmembrane</keyword>
<gene>
    <name evidence="13" type="ORF">CLIB1423_11S00342</name>
</gene>
<dbReference type="NCBIfam" id="TIGR00794">
    <property type="entry name" value="kup"/>
    <property type="match status" value="1"/>
</dbReference>
<evidence type="ECO:0000256" key="7">
    <source>
        <dbReference type="ARBA" id="ARBA00023065"/>
    </source>
</evidence>
<keyword evidence="2" id="KW-0813">Transport</keyword>
<feature type="transmembrane region" description="Helical" evidence="10">
    <location>
        <begin position="426"/>
        <end position="448"/>
    </location>
</feature>
<accession>A0A9P0QQ59</accession>
<evidence type="ECO:0000259" key="11">
    <source>
        <dbReference type="Pfam" id="PF02705"/>
    </source>
</evidence>
<reference evidence="13" key="1">
    <citation type="submission" date="2022-03" db="EMBL/GenBank/DDBJ databases">
        <authorList>
            <person name="Legras J.-L."/>
            <person name="Devillers H."/>
            <person name="Grondin C."/>
        </authorList>
    </citation>
    <scope>NUCLEOTIDE SEQUENCE</scope>
    <source>
        <strain evidence="13">CLIB 1423</strain>
    </source>
</reference>
<protein>
    <submittedName>
        <fullName evidence="13">High affinity potassium transporter</fullName>
    </submittedName>
</protein>
<feature type="transmembrane region" description="Helical" evidence="10">
    <location>
        <begin position="256"/>
        <end position="278"/>
    </location>
</feature>
<dbReference type="GO" id="GO:0016020">
    <property type="term" value="C:membrane"/>
    <property type="evidence" value="ECO:0007669"/>
    <property type="project" value="UniProtKB-SubCell"/>
</dbReference>
<dbReference type="GO" id="GO:0015079">
    <property type="term" value="F:potassium ion transmembrane transporter activity"/>
    <property type="evidence" value="ECO:0007669"/>
    <property type="project" value="InterPro"/>
</dbReference>
<dbReference type="EMBL" id="CAKXYY010000011">
    <property type="protein sequence ID" value="CAH2353467.1"/>
    <property type="molecule type" value="Genomic_DNA"/>
</dbReference>
<feature type="transmembrane region" description="Helical" evidence="10">
    <location>
        <begin position="454"/>
        <end position="478"/>
    </location>
</feature>
<feature type="transmembrane region" description="Helical" evidence="10">
    <location>
        <begin position="189"/>
        <end position="207"/>
    </location>
</feature>
<evidence type="ECO:0000256" key="4">
    <source>
        <dbReference type="ARBA" id="ARBA00022692"/>
    </source>
</evidence>
<feature type="transmembrane region" description="Helical" evidence="10">
    <location>
        <begin position="94"/>
        <end position="116"/>
    </location>
</feature>
<feature type="transmembrane region" description="Helical" evidence="10">
    <location>
        <begin position="52"/>
        <end position="74"/>
    </location>
</feature>
<dbReference type="OrthoDB" id="504708at2759"/>
<feature type="transmembrane region" description="Helical" evidence="10">
    <location>
        <begin position="227"/>
        <end position="244"/>
    </location>
</feature>
<feature type="region of interest" description="Disordered" evidence="9">
    <location>
        <begin position="568"/>
        <end position="607"/>
    </location>
</feature>
<evidence type="ECO:0000313" key="14">
    <source>
        <dbReference type="Proteomes" id="UP000837801"/>
    </source>
</evidence>
<dbReference type="InterPro" id="IPR053952">
    <property type="entry name" value="K_trans_C"/>
</dbReference>
<keyword evidence="14" id="KW-1185">Reference proteome</keyword>
<dbReference type="PANTHER" id="PTHR30540">
    <property type="entry name" value="OSMOTIC STRESS POTASSIUM TRANSPORTER"/>
    <property type="match status" value="1"/>
</dbReference>
<evidence type="ECO:0000256" key="6">
    <source>
        <dbReference type="ARBA" id="ARBA00022989"/>
    </source>
</evidence>
<keyword evidence="5" id="KW-0630">Potassium</keyword>
<feature type="compositionally biased region" description="Acidic residues" evidence="9">
    <location>
        <begin position="588"/>
        <end position="603"/>
    </location>
</feature>
<evidence type="ECO:0000256" key="9">
    <source>
        <dbReference type="SAM" id="MobiDB-lite"/>
    </source>
</evidence>
<dbReference type="Proteomes" id="UP000837801">
    <property type="component" value="Unassembled WGS sequence"/>
</dbReference>
<dbReference type="Pfam" id="PF22776">
    <property type="entry name" value="K_trans_C"/>
    <property type="match status" value="1"/>
</dbReference>
<keyword evidence="3" id="KW-0633">Potassium transport</keyword>
<feature type="transmembrane region" description="Helical" evidence="10">
    <location>
        <begin position="508"/>
        <end position="529"/>
    </location>
</feature>
<dbReference type="InterPro" id="IPR053951">
    <property type="entry name" value="K_trans_N"/>
</dbReference>
<evidence type="ECO:0000256" key="10">
    <source>
        <dbReference type="SAM" id="Phobius"/>
    </source>
</evidence>
<feature type="domain" description="K+ potassium transporter C-terminal" evidence="12">
    <location>
        <begin position="654"/>
        <end position="814"/>
    </location>
</feature>
<evidence type="ECO:0000256" key="8">
    <source>
        <dbReference type="ARBA" id="ARBA00023136"/>
    </source>
</evidence>
<dbReference type="AlphaFoldDB" id="A0A9P0QQ59"/>
<proteinExistence type="predicted"/>
<evidence type="ECO:0000256" key="1">
    <source>
        <dbReference type="ARBA" id="ARBA00004141"/>
    </source>
</evidence>
<keyword evidence="8 10" id="KW-0472">Membrane</keyword>
<comment type="caution">
    <text evidence="13">The sequence shown here is derived from an EMBL/GenBank/DDBJ whole genome shotgun (WGS) entry which is preliminary data.</text>
</comment>
<comment type="subcellular location">
    <subcellularLocation>
        <location evidence="1">Membrane</location>
        <topology evidence="1">Multi-pass membrane protein</topology>
    </subcellularLocation>
</comment>
<keyword evidence="7" id="KW-0406">Ion transport</keyword>
<dbReference type="PANTHER" id="PTHR30540:SF83">
    <property type="entry name" value="K+ POTASSIUM TRANSPORTER"/>
    <property type="match status" value="1"/>
</dbReference>
<feature type="transmembrane region" description="Helical" evidence="10">
    <location>
        <begin position="374"/>
        <end position="405"/>
    </location>
</feature>
<evidence type="ECO:0000256" key="5">
    <source>
        <dbReference type="ARBA" id="ARBA00022958"/>
    </source>
</evidence>
<feature type="transmembrane region" description="Helical" evidence="10">
    <location>
        <begin position="330"/>
        <end position="350"/>
    </location>
</feature>